<feature type="region of interest" description="Disordered" evidence="5">
    <location>
        <begin position="1034"/>
        <end position="1084"/>
    </location>
</feature>
<feature type="region of interest" description="Disordered" evidence="5">
    <location>
        <begin position="371"/>
        <end position="405"/>
    </location>
</feature>
<dbReference type="FunFam" id="3.30.450.40:FF:000083">
    <property type="entry name" value="Sensor histidine kinase/response regulator, putative (AFU_orthologue AFUA_4G00660)"/>
    <property type="match status" value="1"/>
</dbReference>
<dbReference type="Gene3D" id="1.10.287.130">
    <property type="match status" value="1"/>
</dbReference>
<feature type="compositionally biased region" description="Polar residues" evidence="5">
    <location>
        <begin position="1039"/>
        <end position="1062"/>
    </location>
</feature>
<feature type="domain" description="Histidine kinase" evidence="6">
    <location>
        <begin position="579"/>
        <end position="881"/>
    </location>
</feature>
<dbReference type="InterPro" id="IPR050956">
    <property type="entry name" value="2C_system_His_kinase"/>
</dbReference>
<dbReference type="InterPro" id="IPR036890">
    <property type="entry name" value="HATPase_C_sf"/>
</dbReference>
<evidence type="ECO:0000313" key="9">
    <source>
        <dbReference type="Proteomes" id="UP000813385"/>
    </source>
</evidence>
<name>A0A8K0THC8_9PEZI</name>
<dbReference type="SMART" id="SM00388">
    <property type="entry name" value="HisKA"/>
    <property type="match status" value="1"/>
</dbReference>
<evidence type="ECO:0000256" key="1">
    <source>
        <dbReference type="ARBA" id="ARBA00022553"/>
    </source>
</evidence>
<feature type="compositionally biased region" description="Basic residues" evidence="5">
    <location>
        <begin position="643"/>
        <end position="654"/>
    </location>
</feature>
<dbReference type="SMART" id="SM00065">
    <property type="entry name" value="GAF"/>
    <property type="match status" value="1"/>
</dbReference>
<feature type="compositionally biased region" description="Low complexity" evidence="5">
    <location>
        <begin position="385"/>
        <end position="399"/>
    </location>
</feature>
<dbReference type="InterPro" id="IPR029016">
    <property type="entry name" value="GAF-like_dom_sf"/>
</dbReference>
<dbReference type="InterPro" id="IPR003018">
    <property type="entry name" value="GAF"/>
</dbReference>
<evidence type="ECO:0000259" key="6">
    <source>
        <dbReference type="PROSITE" id="PS50109"/>
    </source>
</evidence>
<proteinExistence type="predicted"/>
<feature type="region of interest" description="Disordered" evidence="5">
    <location>
        <begin position="458"/>
        <end position="495"/>
    </location>
</feature>
<dbReference type="GO" id="GO:0000155">
    <property type="term" value="F:phosphorelay sensor kinase activity"/>
    <property type="evidence" value="ECO:0007669"/>
    <property type="project" value="InterPro"/>
</dbReference>
<dbReference type="PROSITE" id="PS50110">
    <property type="entry name" value="RESPONSE_REGULATORY"/>
    <property type="match status" value="1"/>
</dbReference>
<dbReference type="Pfam" id="PF00512">
    <property type="entry name" value="HisKA"/>
    <property type="match status" value="1"/>
</dbReference>
<feature type="region of interest" description="Disordered" evidence="5">
    <location>
        <begin position="1297"/>
        <end position="1359"/>
    </location>
</feature>
<evidence type="ECO:0000259" key="7">
    <source>
        <dbReference type="PROSITE" id="PS50110"/>
    </source>
</evidence>
<feature type="compositionally biased region" description="Acidic residues" evidence="5">
    <location>
        <begin position="464"/>
        <end position="476"/>
    </location>
</feature>
<dbReference type="InterPro" id="IPR036097">
    <property type="entry name" value="HisK_dim/P_sf"/>
</dbReference>
<dbReference type="Gene3D" id="3.30.450.40">
    <property type="match status" value="1"/>
</dbReference>
<dbReference type="PROSITE" id="PS50109">
    <property type="entry name" value="HIS_KIN"/>
    <property type="match status" value="1"/>
</dbReference>
<dbReference type="FunFam" id="1.10.287.130:FF:000023">
    <property type="entry name" value="Sensor histidine kinase/response regulator, putative"/>
    <property type="match status" value="1"/>
</dbReference>
<feature type="compositionally biased region" description="Polar residues" evidence="5">
    <location>
        <begin position="304"/>
        <end position="316"/>
    </location>
</feature>
<dbReference type="Pfam" id="PF02518">
    <property type="entry name" value="HATPase_c"/>
    <property type="match status" value="1"/>
</dbReference>
<reference evidence="8" key="1">
    <citation type="journal article" date="2021" name="Nat. Commun.">
        <title>Genetic determinants of endophytism in the Arabidopsis root mycobiome.</title>
        <authorList>
            <person name="Mesny F."/>
            <person name="Miyauchi S."/>
            <person name="Thiergart T."/>
            <person name="Pickel B."/>
            <person name="Atanasova L."/>
            <person name="Karlsson M."/>
            <person name="Huettel B."/>
            <person name="Barry K.W."/>
            <person name="Haridas S."/>
            <person name="Chen C."/>
            <person name="Bauer D."/>
            <person name="Andreopoulos W."/>
            <person name="Pangilinan J."/>
            <person name="LaButti K."/>
            <person name="Riley R."/>
            <person name="Lipzen A."/>
            <person name="Clum A."/>
            <person name="Drula E."/>
            <person name="Henrissat B."/>
            <person name="Kohler A."/>
            <person name="Grigoriev I.V."/>
            <person name="Martin F.M."/>
            <person name="Hacquard S."/>
        </authorList>
    </citation>
    <scope>NUCLEOTIDE SEQUENCE</scope>
    <source>
        <strain evidence="8">MPI-CAGE-AT-0016</strain>
    </source>
</reference>
<evidence type="ECO:0000313" key="8">
    <source>
        <dbReference type="EMBL" id="KAH7362717.1"/>
    </source>
</evidence>
<dbReference type="InterPro" id="IPR001789">
    <property type="entry name" value="Sig_transdc_resp-reg_receiver"/>
</dbReference>
<evidence type="ECO:0000256" key="3">
    <source>
        <dbReference type="ARBA" id="ARBA00022777"/>
    </source>
</evidence>
<dbReference type="SMART" id="SM00387">
    <property type="entry name" value="HATPase_c"/>
    <property type="match status" value="1"/>
</dbReference>
<feature type="region of interest" description="Disordered" evidence="5">
    <location>
        <begin position="1105"/>
        <end position="1134"/>
    </location>
</feature>
<dbReference type="SUPFAM" id="SSF47384">
    <property type="entry name" value="Homodimeric domain of signal transducing histidine kinase"/>
    <property type="match status" value="1"/>
</dbReference>
<evidence type="ECO:0000256" key="2">
    <source>
        <dbReference type="ARBA" id="ARBA00022679"/>
    </source>
</evidence>
<gene>
    <name evidence="8" type="ORF">B0T11DRAFT_328753</name>
</gene>
<keyword evidence="3 8" id="KW-0418">Kinase</keyword>
<feature type="compositionally biased region" description="Low complexity" evidence="5">
    <location>
        <begin position="1315"/>
        <end position="1359"/>
    </location>
</feature>
<dbReference type="SUPFAM" id="SSF52172">
    <property type="entry name" value="CheY-like"/>
    <property type="match status" value="1"/>
</dbReference>
<keyword evidence="9" id="KW-1185">Reference proteome</keyword>
<dbReference type="CDD" id="cd00082">
    <property type="entry name" value="HisKA"/>
    <property type="match status" value="1"/>
</dbReference>
<dbReference type="Pfam" id="PF00072">
    <property type="entry name" value="Response_reg"/>
    <property type="match status" value="1"/>
</dbReference>
<organism evidence="8 9">
    <name type="scientific">Plectosphaerella cucumerina</name>
    <dbReference type="NCBI Taxonomy" id="40658"/>
    <lineage>
        <taxon>Eukaryota</taxon>
        <taxon>Fungi</taxon>
        <taxon>Dikarya</taxon>
        <taxon>Ascomycota</taxon>
        <taxon>Pezizomycotina</taxon>
        <taxon>Sordariomycetes</taxon>
        <taxon>Hypocreomycetidae</taxon>
        <taxon>Glomerellales</taxon>
        <taxon>Plectosphaerellaceae</taxon>
        <taxon>Plectosphaerella</taxon>
    </lineage>
</organism>
<evidence type="ECO:0000256" key="5">
    <source>
        <dbReference type="SAM" id="MobiDB-lite"/>
    </source>
</evidence>
<keyword evidence="2" id="KW-0808">Transferase</keyword>
<dbReference type="SUPFAM" id="SSF55874">
    <property type="entry name" value="ATPase domain of HSP90 chaperone/DNA topoisomerase II/histidine kinase"/>
    <property type="match status" value="1"/>
</dbReference>
<dbReference type="PANTHER" id="PTHR43719:SF69">
    <property type="entry name" value="HISTIDINE KINASE G7"/>
    <property type="match status" value="1"/>
</dbReference>
<dbReference type="InterPro" id="IPR003661">
    <property type="entry name" value="HisK_dim/P_dom"/>
</dbReference>
<dbReference type="EMBL" id="JAGPXD010000003">
    <property type="protein sequence ID" value="KAH7362717.1"/>
    <property type="molecule type" value="Genomic_DNA"/>
</dbReference>
<feature type="modified residue" description="4-aspartylphosphate" evidence="4">
    <location>
        <position position="1224"/>
    </location>
</feature>
<dbReference type="PANTHER" id="PTHR43719">
    <property type="entry name" value="TWO-COMPONENT HISTIDINE KINASE"/>
    <property type="match status" value="1"/>
</dbReference>
<dbReference type="InterPro" id="IPR003594">
    <property type="entry name" value="HATPase_dom"/>
</dbReference>
<dbReference type="Proteomes" id="UP000813385">
    <property type="component" value="Unassembled WGS sequence"/>
</dbReference>
<evidence type="ECO:0000256" key="4">
    <source>
        <dbReference type="PROSITE-ProRule" id="PRU00169"/>
    </source>
</evidence>
<dbReference type="PRINTS" id="PR00344">
    <property type="entry name" value="BCTRLSENSOR"/>
</dbReference>
<dbReference type="OrthoDB" id="303614at2759"/>
<comment type="caution">
    <text evidence="8">The sequence shown here is derived from an EMBL/GenBank/DDBJ whole genome shotgun (WGS) entry which is preliminary data.</text>
</comment>
<dbReference type="SMART" id="SM00448">
    <property type="entry name" value="REC"/>
    <property type="match status" value="1"/>
</dbReference>
<dbReference type="Pfam" id="PF01590">
    <property type="entry name" value="GAF"/>
    <property type="match status" value="1"/>
</dbReference>
<feature type="compositionally biased region" description="Low complexity" evidence="5">
    <location>
        <begin position="1114"/>
        <end position="1123"/>
    </location>
</feature>
<feature type="region of interest" description="Disordered" evidence="5">
    <location>
        <begin position="643"/>
        <end position="662"/>
    </location>
</feature>
<protein>
    <submittedName>
        <fullName evidence="8">Histidine kinase G7</fullName>
    </submittedName>
</protein>
<dbReference type="InterPro" id="IPR011006">
    <property type="entry name" value="CheY-like_superfamily"/>
</dbReference>
<feature type="compositionally biased region" description="Basic and acidic residues" evidence="5">
    <location>
        <begin position="1297"/>
        <end position="1311"/>
    </location>
</feature>
<feature type="compositionally biased region" description="Low complexity" evidence="5">
    <location>
        <begin position="317"/>
        <end position="328"/>
    </location>
</feature>
<dbReference type="Gene3D" id="3.30.565.10">
    <property type="entry name" value="Histidine kinase-like ATPase, C-terminal domain"/>
    <property type="match status" value="1"/>
</dbReference>
<accession>A0A8K0THC8</accession>
<dbReference type="InterPro" id="IPR004358">
    <property type="entry name" value="Sig_transdc_His_kin-like_C"/>
</dbReference>
<dbReference type="CDD" id="cd17546">
    <property type="entry name" value="REC_hyHK_CKI1_RcsC-like"/>
    <property type="match status" value="1"/>
</dbReference>
<feature type="region of interest" description="Disordered" evidence="5">
    <location>
        <begin position="244"/>
        <end position="332"/>
    </location>
</feature>
<sequence>MAAVAAAAESAREWETLKYDSFFIPNTILNDTELPIPREALSSCAETGLTAFAQLVALRLNTKRALISLFDTQYQYIVAEATQSVPLRANAKYVDQDLWLCGTAVPRAYGICDFVLTSGGPDLDASVDEHAHISYRNTSRVEVSIVPDLADDSRFCARPFVSGSPHNRFYAGVPIRSPKGFNIGVLCAFDDEPRASLDAASQDFLVDVSESIMMYLESRRASDSYRRTERMVLGIGNFIQGKDEPAGWWPSKKPHINRPNVSKESGHLDVTAGAGDHAGDTDAGDADDEVARPGLNPTAPDEQVSPTKGLSSESIDTSATNNTTSTATGPVDPHKIEVDRIFNKAANIIRQSLDVDGALFLDASVGSWGGLVNPSSRKSLDDTDVSTSSSSDDNMSTHSVRSSEDEPCKFYAVSTDDEPVFLTHNPANQATLSEKFLKKLIRRYPNGKIFSFTSSGSWYSGESSGEDVDSPPEDSVESGKHLPPRAPKSHVSPFSRRNEARTIGLLFPEARSVALVPLWDPYRDRWYAGGFVWSKSVSRILTTNGDLPYLRAFGMITMSEITRLDVAIADKAKTDILGSLSHELRSPLHGVVAAAELMHDTNLDPFQVDVIHTIEISGKTLLDTIDHLLAYSKINTFLRASKSQKKNNKMHRGARVSDGHTQQQDHASIETGMMTLVSDVALDVLAEEVIESVFIGHSFQHMVAAQLVRHGAQGDMTPAQERLDTIYSADMTQTHTTPHKLPTTLGDVQLIIDIEPQSSWTFHTQPGAIRRIIMNLFGNSLKYTSKGHIKISLRQEASNQRTHRSPRTVILTVSDTGKGISGDFLRNRLFTPFSQEDQLAPGTGLGLSLVRQIVTSLGGSVTVRSDLGRGTAVTLSLPLSYSQKPAEEHPSRFDFDTNLVSQCRASVVGFRNGARSPSYVNQSANPLLESLPLKWFGMHLCEDLGDHGISPDADLVIYSEPAFARLSEEAMRGHKVPVVVVCHNAANAMKLDAMLRQNNSGQVFEFIHQPNTPRKFGKTVAAAMTRWQQLKTPVELGASASSDTTLDSVSATSNETPPSSHKCSAPPTQEPERTSPGRMTPFGRRSVDTACRLWNMDVDPSFTLSLPRRRRSSKSPPTDSSSTHGSTGQKEDDASLRSIAEGDKVKFIPGDVKNDAAQPVASAQVEIIKDGTHFLIVDDNPINLKILSTYMKRFNRPHSTAINGQEALDKFRLNPARFCCILMDINMPVMDGLESTRQIRQFERQQKLDPVTVIAITGLGSQSAREEAFASGLDLFLTRPVRMNELHDILKERGLNLDPKKQETRKDDVGHVSEQGAKQGPAAQAPDAPSAVAESATEAVAAPAVSGEGTTTTTTNDTT</sequence>
<keyword evidence="1 4" id="KW-0597">Phosphoprotein</keyword>
<dbReference type="Gene3D" id="3.40.50.2300">
    <property type="match status" value="1"/>
</dbReference>
<dbReference type="InterPro" id="IPR005467">
    <property type="entry name" value="His_kinase_dom"/>
</dbReference>
<dbReference type="SUPFAM" id="SSF55781">
    <property type="entry name" value="GAF domain-like"/>
    <property type="match status" value="1"/>
</dbReference>
<feature type="domain" description="Response regulatory" evidence="7">
    <location>
        <begin position="1173"/>
        <end position="1294"/>
    </location>
</feature>